<proteinExistence type="predicted"/>
<name>A0A841REL9_9BACI</name>
<comment type="caution">
    <text evidence="2">The sequence shown here is derived from an EMBL/GenBank/DDBJ whole genome shotgun (WGS) entry which is preliminary data.</text>
</comment>
<keyword evidence="1" id="KW-0472">Membrane</keyword>
<organism evidence="2 3">
    <name type="scientific">Gracilibacillus halotolerans</name>
    <dbReference type="NCBI Taxonomy" id="74386"/>
    <lineage>
        <taxon>Bacteria</taxon>
        <taxon>Bacillati</taxon>
        <taxon>Bacillota</taxon>
        <taxon>Bacilli</taxon>
        <taxon>Bacillales</taxon>
        <taxon>Bacillaceae</taxon>
        <taxon>Gracilibacillus</taxon>
    </lineage>
</organism>
<evidence type="ECO:0000313" key="3">
    <source>
        <dbReference type="Proteomes" id="UP000572212"/>
    </source>
</evidence>
<keyword evidence="3" id="KW-1185">Reference proteome</keyword>
<feature type="transmembrane region" description="Helical" evidence="1">
    <location>
        <begin position="21"/>
        <end position="46"/>
    </location>
</feature>
<accession>A0A841REL9</accession>
<evidence type="ECO:0000313" key="2">
    <source>
        <dbReference type="EMBL" id="MBB6512470.1"/>
    </source>
</evidence>
<dbReference type="EMBL" id="JACHON010000003">
    <property type="protein sequence ID" value="MBB6512470.1"/>
    <property type="molecule type" value="Genomic_DNA"/>
</dbReference>
<evidence type="ECO:0000256" key="1">
    <source>
        <dbReference type="SAM" id="Phobius"/>
    </source>
</evidence>
<dbReference type="RefSeq" id="WP_184245746.1">
    <property type="nucleotide sequence ID" value="NZ_BAAACU010000058.1"/>
</dbReference>
<dbReference type="AlphaFoldDB" id="A0A841REL9"/>
<dbReference type="Proteomes" id="UP000572212">
    <property type="component" value="Unassembled WGS sequence"/>
</dbReference>
<keyword evidence="1" id="KW-0812">Transmembrane</keyword>
<reference evidence="2 3" key="1">
    <citation type="submission" date="2020-08" db="EMBL/GenBank/DDBJ databases">
        <title>Genomic Encyclopedia of Type Strains, Phase IV (KMG-IV): sequencing the most valuable type-strain genomes for metagenomic binning, comparative biology and taxonomic classification.</title>
        <authorList>
            <person name="Goeker M."/>
        </authorList>
    </citation>
    <scope>NUCLEOTIDE SEQUENCE [LARGE SCALE GENOMIC DNA]</scope>
    <source>
        <strain evidence="2 3">DSM 11805</strain>
    </source>
</reference>
<sequence length="54" mass="6678">MSSYKQRKKRNRKKNKDSNESHYLLELLSWIPELLILPFRLFVWLIRSIGRLFD</sequence>
<protein>
    <submittedName>
        <fullName evidence="2">Uncharacterized protein</fullName>
    </submittedName>
</protein>
<keyword evidence="1" id="KW-1133">Transmembrane helix</keyword>
<gene>
    <name evidence="2" type="ORF">GGQ92_001253</name>
</gene>